<protein>
    <recommendedName>
        <fullName evidence="3">RNA-directed DNA polymerase from mobile element jockey-like</fullName>
    </recommendedName>
</protein>
<gene>
    <name evidence="1" type="ORF">BpHYR1_034314</name>
</gene>
<dbReference type="EMBL" id="REGN01002563">
    <property type="protein sequence ID" value="RNA27323.1"/>
    <property type="molecule type" value="Genomic_DNA"/>
</dbReference>
<comment type="caution">
    <text evidence="1">The sequence shown here is derived from an EMBL/GenBank/DDBJ whole genome shotgun (WGS) entry which is preliminary data.</text>
</comment>
<accession>A0A3M7RUS8</accession>
<sequence length="126" mass="14938">MYRSQCPYRVAFSFDLTKERRLLCKCLKVFKKLIVTKCNRLHCNKIIVTKVTGTITLQTNFVTSIKERRKIERLFTKFPSLKVASNKLTSELRLNLKEFWNQIWLELKMIGKNPLSRRPTTKTITI</sequence>
<evidence type="ECO:0008006" key="3">
    <source>
        <dbReference type="Google" id="ProtNLM"/>
    </source>
</evidence>
<dbReference type="Proteomes" id="UP000276133">
    <property type="component" value="Unassembled WGS sequence"/>
</dbReference>
<reference evidence="1 2" key="1">
    <citation type="journal article" date="2018" name="Sci. Rep.">
        <title>Genomic signatures of local adaptation to the degree of environmental predictability in rotifers.</title>
        <authorList>
            <person name="Franch-Gras L."/>
            <person name="Hahn C."/>
            <person name="Garcia-Roger E.M."/>
            <person name="Carmona M.J."/>
            <person name="Serra M."/>
            <person name="Gomez A."/>
        </authorList>
    </citation>
    <scope>NUCLEOTIDE SEQUENCE [LARGE SCALE GENOMIC DNA]</scope>
    <source>
        <strain evidence="1">HYR1</strain>
    </source>
</reference>
<name>A0A3M7RUS8_BRAPC</name>
<dbReference type="AlphaFoldDB" id="A0A3M7RUS8"/>
<evidence type="ECO:0000313" key="1">
    <source>
        <dbReference type="EMBL" id="RNA27323.1"/>
    </source>
</evidence>
<evidence type="ECO:0000313" key="2">
    <source>
        <dbReference type="Proteomes" id="UP000276133"/>
    </source>
</evidence>
<proteinExistence type="predicted"/>
<keyword evidence="2" id="KW-1185">Reference proteome</keyword>
<organism evidence="1 2">
    <name type="scientific">Brachionus plicatilis</name>
    <name type="common">Marine rotifer</name>
    <name type="synonym">Brachionus muelleri</name>
    <dbReference type="NCBI Taxonomy" id="10195"/>
    <lineage>
        <taxon>Eukaryota</taxon>
        <taxon>Metazoa</taxon>
        <taxon>Spiralia</taxon>
        <taxon>Gnathifera</taxon>
        <taxon>Rotifera</taxon>
        <taxon>Eurotatoria</taxon>
        <taxon>Monogononta</taxon>
        <taxon>Pseudotrocha</taxon>
        <taxon>Ploima</taxon>
        <taxon>Brachionidae</taxon>
        <taxon>Brachionus</taxon>
    </lineage>
</organism>